<protein>
    <recommendedName>
        <fullName evidence="1">HicB-like antitoxin of toxin-antitoxin system domain-containing protein</fullName>
    </recommendedName>
</protein>
<accession>A0A7T1F2Z3</accession>
<dbReference type="KEGG" id="alam:RT761_01404"/>
<proteinExistence type="predicted"/>
<organism evidence="2 3">
    <name type="scientific">Atribacter laminatus</name>
    <dbReference type="NCBI Taxonomy" id="2847778"/>
    <lineage>
        <taxon>Bacteria</taxon>
        <taxon>Pseudomonadati</taxon>
        <taxon>Atribacterota</taxon>
        <taxon>Atribacteria</taxon>
        <taxon>Atribacterales</taxon>
        <taxon>Atribacteraceae</taxon>
        <taxon>Atribacter</taxon>
    </lineage>
</organism>
<dbReference type="Proteomes" id="UP000594463">
    <property type="component" value="Chromosome"/>
</dbReference>
<dbReference type="PANTHER" id="PTHR34504">
    <property type="entry name" value="ANTITOXIN HICB"/>
    <property type="match status" value="1"/>
</dbReference>
<evidence type="ECO:0000313" key="2">
    <source>
        <dbReference type="EMBL" id="QPM68190.1"/>
    </source>
</evidence>
<feature type="domain" description="HicB-like antitoxin of toxin-antitoxin system" evidence="1">
    <location>
        <begin position="4"/>
        <end position="49"/>
    </location>
</feature>
<dbReference type="Pfam" id="PF15919">
    <property type="entry name" value="HicB_lk_antitox"/>
    <property type="match status" value="1"/>
</dbReference>
<reference evidence="2 3" key="1">
    <citation type="journal article" date="2021" name="Nat. Commun.">
        <title>Isolation of a member of the candidate phylum Atribacteria reveals a unique cell membrane structure.</title>
        <authorList>
            <person name="Taiki K."/>
            <person name="Nobu M.K."/>
            <person name="Kusada H."/>
            <person name="Meng X.-Y."/>
            <person name="Hosoki N."/>
            <person name="Uematsu K."/>
            <person name="Yoshioka H."/>
            <person name="Kamagata Y."/>
            <person name="Tamaki H."/>
        </authorList>
    </citation>
    <scope>NUCLEOTIDE SEQUENCE [LARGE SCALE GENOMIC DNA]</scope>
    <source>
        <strain evidence="2 3">RT761</strain>
    </source>
</reference>
<evidence type="ECO:0000259" key="1">
    <source>
        <dbReference type="Pfam" id="PF15919"/>
    </source>
</evidence>
<name>A0A7T1F2Z3_ATRLM</name>
<dbReference type="Gene3D" id="3.30.160.250">
    <property type="match status" value="1"/>
</dbReference>
<dbReference type="AlphaFoldDB" id="A0A7T1F2Z3"/>
<dbReference type="SUPFAM" id="SSF143100">
    <property type="entry name" value="TTHA1013/TTHA0281-like"/>
    <property type="match status" value="1"/>
</dbReference>
<gene>
    <name evidence="2" type="ORF">RT761_01404</name>
</gene>
<dbReference type="InterPro" id="IPR031807">
    <property type="entry name" value="HicB-like"/>
</dbReference>
<dbReference type="InterPro" id="IPR035069">
    <property type="entry name" value="TTHA1013/TTHA0281-like"/>
</dbReference>
<dbReference type="EMBL" id="CP065383">
    <property type="protein sequence ID" value="QPM68190.1"/>
    <property type="molecule type" value="Genomic_DNA"/>
</dbReference>
<sequence>MRTYPVIIEQDDTGYVVSCPSFHGCYSQGDTIDEALKNIKEAIELCLDDEEIPIGSVIVGNVVLER</sequence>
<dbReference type="InterPro" id="IPR051404">
    <property type="entry name" value="TA_system_antitoxin"/>
</dbReference>
<keyword evidence="3" id="KW-1185">Reference proteome</keyword>
<dbReference type="RefSeq" id="WP_218113347.1">
    <property type="nucleotide sequence ID" value="NZ_CP065383.1"/>
</dbReference>
<evidence type="ECO:0000313" key="3">
    <source>
        <dbReference type="Proteomes" id="UP000594463"/>
    </source>
</evidence>
<dbReference type="PANTHER" id="PTHR34504:SF4">
    <property type="entry name" value="ANTITOXIN HICB"/>
    <property type="match status" value="1"/>
</dbReference>